<comment type="caution">
    <text evidence="2">The sequence shown here is derived from an EMBL/GenBank/DDBJ whole genome shotgun (WGS) entry which is preliminary data.</text>
</comment>
<feature type="transmembrane region" description="Helical" evidence="1">
    <location>
        <begin position="79"/>
        <end position="98"/>
    </location>
</feature>
<name>J1RKY1_9ACTN</name>
<reference evidence="2" key="1">
    <citation type="journal article" date="2012" name="J. Bacteriol.">
        <title>Genome Sequence of Streptomyces auratus Strain AGR0001, a Phoslactomycin-Producing Actinomycete.</title>
        <authorList>
            <person name="Han X."/>
            <person name="Li M."/>
            <person name="Ding Z."/>
            <person name="Zhao J."/>
            <person name="Ji K."/>
            <person name="Wen M."/>
            <person name="Lu T."/>
        </authorList>
    </citation>
    <scope>NUCLEOTIDE SEQUENCE [LARGE SCALE GENOMIC DNA]</scope>
    <source>
        <strain evidence="2">AGR0001</strain>
    </source>
</reference>
<protein>
    <submittedName>
        <fullName evidence="2">Uncharacterized protein</fullName>
    </submittedName>
</protein>
<accession>J1RKY1</accession>
<keyword evidence="1" id="KW-0472">Membrane</keyword>
<gene>
    <name evidence="2" type="ORF">SU9_21153</name>
</gene>
<organism evidence="2">
    <name type="scientific">Streptomyces auratus AGR0001</name>
    <dbReference type="NCBI Taxonomy" id="1160718"/>
    <lineage>
        <taxon>Bacteria</taxon>
        <taxon>Bacillati</taxon>
        <taxon>Actinomycetota</taxon>
        <taxon>Actinomycetes</taxon>
        <taxon>Kitasatosporales</taxon>
        <taxon>Streptomycetaceae</taxon>
        <taxon>Streptomyces</taxon>
    </lineage>
</organism>
<dbReference type="STRING" id="1160718.SU9_21153"/>
<feature type="transmembrane region" description="Helical" evidence="1">
    <location>
        <begin position="53"/>
        <end position="73"/>
    </location>
</feature>
<dbReference type="AlphaFoldDB" id="J1RKY1"/>
<feature type="transmembrane region" description="Helical" evidence="1">
    <location>
        <begin position="119"/>
        <end position="136"/>
    </location>
</feature>
<evidence type="ECO:0000313" key="2">
    <source>
        <dbReference type="EMBL" id="EJJ05064.1"/>
    </source>
</evidence>
<keyword evidence="1" id="KW-0812">Transmembrane</keyword>
<evidence type="ECO:0000256" key="1">
    <source>
        <dbReference type="SAM" id="Phobius"/>
    </source>
</evidence>
<feature type="transmembrane region" description="Helical" evidence="1">
    <location>
        <begin position="142"/>
        <end position="163"/>
    </location>
</feature>
<dbReference type="EMBL" id="AJGV01000127">
    <property type="protein sequence ID" value="EJJ05064.1"/>
    <property type="molecule type" value="Genomic_DNA"/>
</dbReference>
<sequence length="209" mass="22683">MRREEAAGVLIEVVSDRAEAVDVLLIVLRGCRAFLPGGRLVLGRQVGGRLRRVVGLGLRVGVRLLGCLLLWLLLGGLLLLGYCLLLGRLLLGVGCLLLRARLRLRLLLRARLLRLRLRLGRGLGLLGVRVLLLVGLGERAGLLLRSLLLRLLGVGGLLLRLLMRLRLLLGLGVRVRLGLLLGVRVRLGLLLGVGTRLLLVGRGVGARLR</sequence>
<dbReference type="HOGENOM" id="CLU_1314766_0_0_11"/>
<keyword evidence="1" id="KW-1133">Transmembrane helix</keyword>
<proteinExistence type="predicted"/>